<keyword evidence="10" id="KW-1185">Reference proteome</keyword>
<comment type="caution">
    <text evidence="9">The sequence shown here is derived from an EMBL/GenBank/DDBJ whole genome shotgun (WGS) entry which is preliminary data.</text>
</comment>
<feature type="domain" description="ABC transmembrane type-1" evidence="8">
    <location>
        <begin position="76"/>
        <end position="271"/>
    </location>
</feature>
<evidence type="ECO:0000256" key="5">
    <source>
        <dbReference type="ARBA" id="ARBA00022989"/>
    </source>
</evidence>
<keyword evidence="4 7" id="KW-0812">Transmembrane</keyword>
<organism evidence="9 10">
    <name type="scientific">Cohnella zeiphila</name>
    <dbReference type="NCBI Taxonomy" id="2761120"/>
    <lineage>
        <taxon>Bacteria</taxon>
        <taxon>Bacillati</taxon>
        <taxon>Bacillota</taxon>
        <taxon>Bacilli</taxon>
        <taxon>Bacillales</taxon>
        <taxon>Paenibacillaceae</taxon>
        <taxon>Cohnella</taxon>
    </lineage>
</organism>
<dbReference type="InterPro" id="IPR000515">
    <property type="entry name" value="MetI-like"/>
</dbReference>
<dbReference type="AlphaFoldDB" id="A0A7X0SS24"/>
<proteinExistence type="inferred from homology"/>
<sequence>MNITSRSWSSRGFDLLNVILLTALCIVTLYPFYNIVITSLNDPTDAARGGITLWPRVFSIDNYRIVFKDNQIVHAFFITVARTIVGTATAVLFTGAFAYGISKSELVGRRIFLMLAIVTMYFGGGIIPYYLLIAKYLHLKGDFLVYIIPNLFNVFNAIIMLTFFRTLPKDTEESAKIDGANDLRIFFRLVLPVSKPVLATIALYNAVSHWNAWYDAMLFGNDNLLTLQQILMQIISSNSNVSQLASQLGYGAVNSTSLKLATMVITTLPIVFTYPFIQKYFVQGVMIGSVKG</sequence>
<dbReference type="InterPro" id="IPR035906">
    <property type="entry name" value="MetI-like_sf"/>
</dbReference>
<evidence type="ECO:0000256" key="6">
    <source>
        <dbReference type="ARBA" id="ARBA00023136"/>
    </source>
</evidence>
<feature type="transmembrane region" description="Helical" evidence="7">
    <location>
        <begin position="143"/>
        <end position="164"/>
    </location>
</feature>
<keyword evidence="3" id="KW-1003">Cell membrane</keyword>
<dbReference type="SUPFAM" id="SSF161098">
    <property type="entry name" value="MetI-like"/>
    <property type="match status" value="1"/>
</dbReference>
<dbReference type="GO" id="GO:0055085">
    <property type="term" value="P:transmembrane transport"/>
    <property type="evidence" value="ECO:0007669"/>
    <property type="project" value="InterPro"/>
</dbReference>
<accession>A0A7X0SS24</accession>
<keyword evidence="5 7" id="KW-1133">Transmembrane helix</keyword>
<protein>
    <submittedName>
        <fullName evidence="9">Carbohydrate ABC transporter permease</fullName>
    </submittedName>
</protein>
<dbReference type="Gene3D" id="1.10.3720.10">
    <property type="entry name" value="MetI-like"/>
    <property type="match status" value="1"/>
</dbReference>
<dbReference type="RefSeq" id="WP_185130480.1">
    <property type="nucleotide sequence ID" value="NZ_JACJVO010000021.1"/>
</dbReference>
<evidence type="ECO:0000256" key="1">
    <source>
        <dbReference type="ARBA" id="ARBA00004651"/>
    </source>
</evidence>
<reference evidence="9 10" key="1">
    <citation type="submission" date="2020-08" db="EMBL/GenBank/DDBJ databases">
        <title>Cohnella phylogeny.</title>
        <authorList>
            <person name="Dunlap C."/>
        </authorList>
    </citation>
    <scope>NUCLEOTIDE SEQUENCE [LARGE SCALE GENOMIC DNA]</scope>
    <source>
        <strain evidence="9 10">CBP 2801</strain>
    </source>
</reference>
<evidence type="ECO:0000256" key="7">
    <source>
        <dbReference type="RuleBase" id="RU363032"/>
    </source>
</evidence>
<dbReference type="PANTHER" id="PTHR43744:SF9">
    <property type="entry name" value="POLYGALACTURONAN_RHAMNOGALACTURONAN TRANSPORT SYSTEM PERMEASE PROTEIN YTCP"/>
    <property type="match status" value="1"/>
</dbReference>
<feature type="transmembrane region" description="Helical" evidence="7">
    <location>
        <begin position="72"/>
        <end position="99"/>
    </location>
</feature>
<evidence type="ECO:0000256" key="2">
    <source>
        <dbReference type="ARBA" id="ARBA00022448"/>
    </source>
</evidence>
<name>A0A7X0SS24_9BACL</name>
<comment type="similarity">
    <text evidence="7">Belongs to the binding-protein-dependent transport system permease family.</text>
</comment>
<feature type="transmembrane region" description="Helical" evidence="7">
    <location>
        <begin position="258"/>
        <end position="277"/>
    </location>
</feature>
<keyword evidence="6 7" id="KW-0472">Membrane</keyword>
<gene>
    <name evidence="9" type="ORF">H7C18_18090</name>
</gene>
<feature type="transmembrane region" description="Helical" evidence="7">
    <location>
        <begin position="12"/>
        <end position="33"/>
    </location>
</feature>
<evidence type="ECO:0000256" key="3">
    <source>
        <dbReference type="ARBA" id="ARBA00022475"/>
    </source>
</evidence>
<dbReference type="CDD" id="cd06261">
    <property type="entry name" value="TM_PBP2"/>
    <property type="match status" value="1"/>
</dbReference>
<dbReference type="EMBL" id="JACJVO010000021">
    <property type="protein sequence ID" value="MBB6732828.1"/>
    <property type="molecule type" value="Genomic_DNA"/>
</dbReference>
<feature type="transmembrane region" description="Helical" evidence="7">
    <location>
        <begin position="111"/>
        <end position="131"/>
    </location>
</feature>
<evidence type="ECO:0000259" key="8">
    <source>
        <dbReference type="PROSITE" id="PS50928"/>
    </source>
</evidence>
<dbReference type="PANTHER" id="PTHR43744">
    <property type="entry name" value="ABC TRANSPORTER PERMEASE PROTEIN MG189-RELATED-RELATED"/>
    <property type="match status" value="1"/>
</dbReference>
<feature type="transmembrane region" description="Helical" evidence="7">
    <location>
        <begin position="185"/>
        <end position="207"/>
    </location>
</feature>
<evidence type="ECO:0000313" key="10">
    <source>
        <dbReference type="Proteomes" id="UP000564644"/>
    </source>
</evidence>
<dbReference type="Proteomes" id="UP000564644">
    <property type="component" value="Unassembled WGS sequence"/>
</dbReference>
<evidence type="ECO:0000256" key="4">
    <source>
        <dbReference type="ARBA" id="ARBA00022692"/>
    </source>
</evidence>
<dbReference type="PROSITE" id="PS50928">
    <property type="entry name" value="ABC_TM1"/>
    <property type="match status" value="1"/>
</dbReference>
<keyword evidence="2 7" id="KW-0813">Transport</keyword>
<comment type="subcellular location">
    <subcellularLocation>
        <location evidence="1 7">Cell membrane</location>
        <topology evidence="1 7">Multi-pass membrane protein</topology>
    </subcellularLocation>
</comment>
<evidence type="ECO:0000313" key="9">
    <source>
        <dbReference type="EMBL" id="MBB6732828.1"/>
    </source>
</evidence>
<dbReference type="GO" id="GO:0005886">
    <property type="term" value="C:plasma membrane"/>
    <property type="evidence" value="ECO:0007669"/>
    <property type="project" value="UniProtKB-SubCell"/>
</dbReference>
<dbReference type="Pfam" id="PF00528">
    <property type="entry name" value="BPD_transp_1"/>
    <property type="match status" value="1"/>
</dbReference>